<gene>
    <name evidence="3" type="primary">TCP11L1</name>
    <name evidence="3" type="ORF">Tcan_12374</name>
</gene>
<evidence type="ECO:0000256" key="2">
    <source>
        <dbReference type="SAM" id="MobiDB-lite"/>
    </source>
</evidence>
<dbReference type="Pfam" id="PF05794">
    <property type="entry name" value="Tcp11"/>
    <property type="match status" value="1"/>
</dbReference>
<organism evidence="3 4">
    <name type="scientific">Toxocara canis</name>
    <name type="common">Canine roundworm</name>
    <dbReference type="NCBI Taxonomy" id="6265"/>
    <lineage>
        <taxon>Eukaryota</taxon>
        <taxon>Metazoa</taxon>
        <taxon>Ecdysozoa</taxon>
        <taxon>Nematoda</taxon>
        <taxon>Chromadorea</taxon>
        <taxon>Rhabditida</taxon>
        <taxon>Spirurina</taxon>
        <taxon>Ascaridomorpha</taxon>
        <taxon>Ascaridoidea</taxon>
        <taxon>Toxocaridae</taxon>
        <taxon>Toxocara</taxon>
    </lineage>
</organism>
<feature type="compositionally biased region" description="Basic and acidic residues" evidence="2">
    <location>
        <begin position="1"/>
        <end position="18"/>
    </location>
</feature>
<evidence type="ECO:0000313" key="3">
    <source>
        <dbReference type="EMBL" id="KHN85740.1"/>
    </source>
</evidence>
<feature type="compositionally biased region" description="Pro residues" evidence="2">
    <location>
        <begin position="639"/>
        <end position="650"/>
    </location>
</feature>
<dbReference type="GO" id="GO:0007165">
    <property type="term" value="P:signal transduction"/>
    <property type="evidence" value="ECO:0007669"/>
    <property type="project" value="TreeGrafter"/>
</dbReference>
<evidence type="ECO:0000313" key="4">
    <source>
        <dbReference type="Proteomes" id="UP000031036"/>
    </source>
</evidence>
<reference evidence="3 4" key="1">
    <citation type="submission" date="2014-11" db="EMBL/GenBank/DDBJ databases">
        <title>Genetic blueprint of the zoonotic pathogen Toxocara canis.</title>
        <authorList>
            <person name="Zhu X.-Q."/>
            <person name="Korhonen P.K."/>
            <person name="Cai H."/>
            <person name="Young N.D."/>
            <person name="Nejsum P."/>
            <person name="von Samson-Himmelstjerna G."/>
            <person name="Boag P.R."/>
            <person name="Tan P."/>
            <person name="Li Q."/>
            <person name="Min J."/>
            <person name="Yang Y."/>
            <person name="Wang X."/>
            <person name="Fang X."/>
            <person name="Hall R.S."/>
            <person name="Hofmann A."/>
            <person name="Sternberg P.W."/>
            <person name="Jex A.R."/>
            <person name="Gasser R.B."/>
        </authorList>
    </citation>
    <scope>NUCLEOTIDE SEQUENCE [LARGE SCALE GENOMIC DNA]</scope>
    <source>
        <strain evidence="3">PN_DK_2014</strain>
    </source>
</reference>
<dbReference type="STRING" id="6265.A0A0B2VXT5"/>
<feature type="compositionally biased region" description="Polar residues" evidence="2">
    <location>
        <begin position="932"/>
        <end position="946"/>
    </location>
</feature>
<dbReference type="AlphaFoldDB" id="A0A0B2VXT5"/>
<comment type="caution">
    <text evidence="3">The sequence shown here is derived from an EMBL/GenBank/DDBJ whole genome shotgun (WGS) entry which is preliminary data.</text>
</comment>
<keyword evidence="4" id="KW-1185">Reference proteome</keyword>
<dbReference type="InterPro" id="IPR008862">
    <property type="entry name" value="Tcp11"/>
</dbReference>
<feature type="region of interest" description="Disordered" evidence="2">
    <location>
        <begin position="595"/>
        <end position="654"/>
    </location>
</feature>
<dbReference type="EMBL" id="JPKZ01000732">
    <property type="protein sequence ID" value="KHN85740.1"/>
    <property type="molecule type" value="Genomic_DNA"/>
</dbReference>
<feature type="compositionally biased region" description="Basic residues" evidence="2">
    <location>
        <begin position="595"/>
        <end position="610"/>
    </location>
</feature>
<name>A0A0B2VXT5_TOXCA</name>
<dbReference type="Proteomes" id="UP000031036">
    <property type="component" value="Unassembled WGS sequence"/>
</dbReference>
<feature type="compositionally biased region" description="Polar residues" evidence="2">
    <location>
        <begin position="33"/>
        <end position="43"/>
    </location>
</feature>
<feature type="region of interest" description="Disordered" evidence="2">
    <location>
        <begin position="1"/>
        <end position="51"/>
    </location>
</feature>
<dbReference type="OrthoDB" id="276323at2759"/>
<evidence type="ECO:0000256" key="1">
    <source>
        <dbReference type="ARBA" id="ARBA00010954"/>
    </source>
</evidence>
<dbReference type="PANTHER" id="PTHR12832">
    <property type="entry name" value="TESTIS-SPECIFIC PROTEIN PBS13 T-COMPLEX 11"/>
    <property type="match status" value="1"/>
</dbReference>
<feature type="compositionally biased region" description="Polar residues" evidence="2">
    <location>
        <begin position="899"/>
        <end position="911"/>
    </location>
</feature>
<proteinExistence type="inferred from homology"/>
<dbReference type="PANTHER" id="PTHR12832:SF11">
    <property type="entry name" value="LD23868P"/>
    <property type="match status" value="1"/>
</dbReference>
<comment type="similarity">
    <text evidence="1">Belongs to the TCP11 family.</text>
</comment>
<sequence length="955" mass="107604">MPLEEEGKNAQDNEDKDSGNAMASSASEDDHNISQPSSSSGQQLKRKWAQSDSMPIEGVEMNQFPSWVAGGSPAKFIDREQLMNMSSALENMALVHEVSLDSNFAFSTTPPDPMTKAVKECVHRAFWDQMREDVSKDPPDYTQAFEVLLDIKKMILEVIPDDRVRLRSEVDAELDETLLRQQLDEGCLDVNRISTYLLDLIGRLCAPCRDEELKKIHGIENIVDILRSICEILEETKVDMANFYVRQNHALIKASSAEYELAQFMKVMEADPGIRLTIREWLVRHIDDGNESGSNESASPSHKKRYEELSSSEVSAIISRAYLELLEWDVRNPYPSTFMMDRCRLEALSEKLLQLIVCTSCVLITCNMAGREVSELTGFKVALKNQLLIITNDIERSNIKELLELVFAQCEKNVVKCYEELKCDKWTGEKKTELHAQIVAVADPNNHVRKLMQSRMNSFILSMISNDSSSTAHRLPVGVSMVERELKAVTALFTRIVSHNRATFGALYGQLLKEALTESAACQSPQLMSTTVCVVKYLLENNSTYSGKDYLAEVYSGEVSVIMCPASFSTSTSLVSKMAFYFALFNVSNVNFDRPHRRYHRSSSPRRTRRPLSDETTTSGALHDYRLLPRPRILGSQPVRPPTPPLPRTPTPTMQLLDVPERATRATIPSSLLAGRCIPGKKVTFEERSMQEVLVPAQHNVNSVPFLGVREASASNMNGNLNLILEKVNIGQRARARMDRHLFEKVALWAATGEVSTPRNRLINTYLDDIPSPTVNDTMHTPEKENETSEECCLVSSRCSVDEGRARAAVFNSIQNVENELIEHQLLLTAPTRRRLWKPSSLIRRRSTSDRSIRYGWSYLNPGFRFAEEENLPSGGQRMTMSFNEAQHRRPHFVLGGDTSVTVTPKRSLTPSRGAAPHTPPLTWKRALRRLNGNQQLRSLSTPNAKESSRMSLLF</sequence>
<feature type="region of interest" description="Disordered" evidence="2">
    <location>
        <begin position="895"/>
        <end position="955"/>
    </location>
</feature>
<protein>
    <submittedName>
        <fullName evidence="3">T-complex protein 11-like protein 1</fullName>
    </submittedName>
</protein>
<accession>A0A0B2VXT5</accession>
<dbReference type="OMA" id="DIGICEL"/>